<comment type="subunit">
    <text evidence="6">Monomer.</text>
</comment>
<evidence type="ECO:0000256" key="7">
    <source>
        <dbReference type="PROSITE-ProRule" id="PRU01050"/>
    </source>
</evidence>
<name>A0A7W9SF01_9FIRM</name>
<dbReference type="InterPro" id="IPR005225">
    <property type="entry name" value="Small_GTP-bd"/>
</dbReference>
<dbReference type="InterPro" id="IPR006073">
    <property type="entry name" value="GTP-bd"/>
</dbReference>
<evidence type="ECO:0000313" key="12">
    <source>
        <dbReference type="EMBL" id="MBF1272506.1"/>
    </source>
</evidence>
<dbReference type="RefSeq" id="WP_007158024.1">
    <property type="nucleotide sequence ID" value="NZ_CAUQIH010000023.1"/>
</dbReference>
<dbReference type="PROSITE" id="PS51713">
    <property type="entry name" value="G_ERA"/>
    <property type="match status" value="1"/>
</dbReference>
<comment type="function">
    <text evidence="6">An essential GTPase that binds both GDP and GTP, with rapid nucleotide exchange. Plays a role in 16S rRNA processing and 30S ribosomal subunit biogenesis and possibly also in cell cycle regulation and energy metabolism.</text>
</comment>
<dbReference type="InterPro" id="IPR027417">
    <property type="entry name" value="P-loop_NTPase"/>
</dbReference>
<dbReference type="GeneID" id="85014448"/>
<dbReference type="SUPFAM" id="SSF54814">
    <property type="entry name" value="Prokaryotic type KH domain (KH-domain type II)"/>
    <property type="match status" value="1"/>
</dbReference>
<keyword evidence="3 6" id="KW-0547">Nucleotide-binding</keyword>
<feature type="region of interest" description="G1" evidence="7">
    <location>
        <begin position="33"/>
        <end position="40"/>
    </location>
</feature>
<evidence type="ECO:0000313" key="11">
    <source>
        <dbReference type="EMBL" id="MBB6040927.1"/>
    </source>
</evidence>
<evidence type="ECO:0000259" key="9">
    <source>
        <dbReference type="PROSITE" id="PS50823"/>
    </source>
</evidence>
<feature type="binding site" evidence="6">
    <location>
        <begin position="80"/>
        <end position="84"/>
    </location>
    <ligand>
        <name>GTP</name>
        <dbReference type="ChEBI" id="CHEBI:37565"/>
    </ligand>
</feature>
<comment type="caution">
    <text evidence="11">The sequence shown here is derived from an EMBL/GenBank/DDBJ whole genome shotgun (WGS) entry which is preliminary data.</text>
</comment>
<dbReference type="GO" id="GO:0000028">
    <property type="term" value="P:ribosomal small subunit assembly"/>
    <property type="evidence" value="ECO:0007669"/>
    <property type="project" value="TreeGrafter"/>
</dbReference>
<evidence type="ECO:0000256" key="2">
    <source>
        <dbReference type="ARBA" id="ARBA00020484"/>
    </source>
</evidence>
<keyword evidence="6" id="KW-0472">Membrane</keyword>
<keyword evidence="6" id="KW-1003">Cell membrane</keyword>
<dbReference type="GO" id="GO:0005829">
    <property type="term" value="C:cytosol"/>
    <property type="evidence" value="ECO:0007669"/>
    <property type="project" value="TreeGrafter"/>
</dbReference>
<dbReference type="Proteomes" id="UP000522163">
    <property type="component" value="Unassembled WGS sequence"/>
</dbReference>
<dbReference type="EMBL" id="JACHHH010000003">
    <property type="protein sequence ID" value="MBB6040927.1"/>
    <property type="molecule type" value="Genomic_DNA"/>
</dbReference>
<feature type="binding site" evidence="6">
    <location>
        <begin position="33"/>
        <end position="40"/>
    </location>
    <ligand>
        <name>GTP</name>
        <dbReference type="ChEBI" id="CHEBI:37565"/>
    </ligand>
</feature>
<dbReference type="NCBIfam" id="NF000908">
    <property type="entry name" value="PRK00089.1"/>
    <property type="match status" value="1"/>
</dbReference>
<evidence type="ECO:0000313" key="13">
    <source>
        <dbReference type="EMBL" id="MBF1304399.1"/>
    </source>
</evidence>
<dbReference type="InterPro" id="IPR015946">
    <property type="entry name" value="KH_dom-like_a/b"/>
</dbReference>
<dbReference type="EMBL" id="JABZRA010000034">
    <property type="protein sequence ID" value="MBF1272506.1"/>
    <property type="molecule type" value="Genomic_DNA"/>
</dbReference>
<dbReference type="Gene3D" id="3.30.300.20">
    <property type="match status" value="1"/>
</dbReference>
<dbReference type="InterPro" id="IPR009019">
    <property type="entry name" value="KH_sf_prok-type"/>
</dbReference>
<dbReference type="GO" id="GO:0003924">
    <property type="term" value="F:GTPase activity"/>
    <property type="evidence" value="ECO:0007669"/>
    <property type="project" value="UniProtKB-UniRule"/>
</dbReference>
<dbReference type="Proteomes" id="UP000775770">
    <property type="component" value="Unassembled WGS sequence"/>
</dbReference>
<keyword evidence="6" id="KW-0699">rRNA-binding</keyword>
<dbReference type="InterPro" id="IPR004044">
    <property type="entry name" value="KH_dom_type_2"/>
</dbReference>
<reference evidence="12" key="1">
    <citation type="submission" date="2020-04" db="EMBL/GenBank/DDBJ databases">
        <title>Deep metagenomics examines the oral microbiome during advanced dental caries in children, revealing novel taxa and co-occurrences with host molecules.</title>
        <authorList>
            <person name="Baker J.L."/>
            <person name="Morton J.T."/>
            <person name="Dinis M."/>
            <person name="Alvarez R."/>
            <person name="Tran N.C."/>
            <person name="Knight R."/>
            <person name="Edlund A."/>
        </authorList>
    </citation>
    <scope>NUCLEOTIDE SEQUENCE</scope>
    <source>
        <strain evidence="12">JCVI_38_bin.19</strain>
        <strain evidence="13">JCVI_48_bin.5</strain>
    </source>
</reference>
<feature type="binding site" evidence="6">
    <location>
        <begin position="142"/>
        <end position="145"/>
    </location>
    <ligand>
        <name>GTP</name>
        <dbReference type="ChEBI" id="CHEBI:37565"/>
    </ligand>
</feature>
<dbReference type="SUPFAM" id="SSF52540">
    <property type="entry name" value="P-loop containing nucleoside triphosphate hydrolases"/>
    <property type="match status" value="1"/>
</dbReference>
<comment type="subcellular location">
    <subcellularLocation>
        <location evidence="6">Cytoplasm</location>
    </subcellularLocation>
    <subcellularLocation>
        <location evidence="6">Cell membrane</location>
        <topology evidence="6">Peripheral membrane protein</topology>
    </subcellularLocation>
</comment>
<comment type="similarity">
    <text evidence="1 6 7 8">Belongs to the TRAFAC class TrmE-Era-EngA-EngB-Septin-like GTPase superfamily. Era GTPase family.</text>
</comment>
<keyword evidence="5 6" id="KW-0342">GTP-binding</keyword>
<dbReference type="InterPro" id="IPR030388">
    <property type="entry name" value="G_ERA_dom"/>
</dbReference>
<gene>
    <name evidence="6 12" type="primary">era</name>
    <name evidence="11" type="ORF">HNQ46_000890</name>
    <name evidence="12" type="ORF">HXM90_03670</name>
    <name evidence="13" type="ORF">HXM91_00735</name>
</gene>
<dbReference type="PANTHER" id="PTHR42698:SF1">
    <property type="entry name" value="GTPASE ERA, MITOCHONDRIAL"/>
    <property type="match status" value="1"/>
</dbReference>
<keyword evidence="6" id="KW-0963">Cytoplasm</keyword>
<evidence type="ECO:0000256" key="4">
    <source>
        <dbReference type="ARBA" id="ARBA00022884"/>
    </source>
</evidence>
<dbReference type="CDD" id="cd04163">
    <property type="entry name" value="Era"/>
    <property type="match status" value="1"/>
</dbReference>
<keyword evidence="6" id="KW-0690">Ribosome biogenesis</keyword>
<evidence type="ECO:0000256" key="5">
    <source>
        <dbReference type="ARBA" id="ARBA00023134"/>
    </source>
</evidence>
<accession>A0A7W9SF01</accession>
<feature type="region of interest" description="G3" evidence="7">
    <location>
        <begin position="80"/>
        <end position="83"/>
    </location>
</feature>
<feature type="region of interest" description="G2" evidence="7">
    <location>
        <begin position="59"/>
        <end position="63"/>
    </location>
</feature>
<dbReference type="InterPro" id="IPR005662">
    <property type="entry name" value="GTPase_Era-like"/>
</dbReference>
<feature type="domain" description="Era-type G" evidence="10">
    <location>
        <begin position="25"/>
        <end position="193"/>
    </location>
</feature>
<evidence type="ECO:0000259" key="10">
    <source>
        <dbReference type="PROSITE" id="PS51713"/>
    </source>
</evidence>
<dbReference type="GO" id="GO:0005525">
    <property type="term" value="F:GTP binding"/>
    <property type="evidence" value="ECO:0007669"/>
    <property type="project" value="UniProtKB-UniRule"/>
</dbReference>
<dbReference type="CDD" id="cd22534">
    <property type="entry name" value="KH-II_Era"/>
    <property type="match status" value="1"/>
</dbReference>
<keyword evidence="4 6" id="KW-0694">RNA-binding</keyword>
<evidence type="ECO:0000313" key="14">
    <source>
        <dbReference type="Proteomes" id="UP000522163"/>
    </source>
</evidence>
<dbReference type="Pfam" id="PF07650">
    <property type="entry name" value="KH_2"/>
    <property type="match status" value="1"/>
</dbReference>
<proteinExistence type="inferred from homology"/>
<dbReference type="GO" id="GO:0005886">
    <property type="term" value="C:plasma membrane"/>
    <property type="evidence" value="ECO:0007669"/>
    <property type="project" value="UniProtKB-SubCell"/>
</dbReference>
<dbReference type="AlphaFoldDB" id="A0A7W9SF01"/>
<dbReference type="PROSITE" id="PS50823">
    <property type="entry name" value="KH_TYPE_2"/>
    <property type="match status" value="1"/>
</dbReference>
<dbReference type="GO" id="GO:0043024">
    <property type="term" value="F:ribosomal small subunit binding"/>
    <property type="evidence" value="ECO:0007669"/>
    <property type="project" value="TreeGrafter"/>
</dbReference>
<feature type="region of interest" description="G4" evidence="7">
    <location>
        <begin position="142"/>
        <end position="145"/>
    </location>
</feature>
<evidence type="ECO:0000256" key="6">
    <source>
        <dbReference type="HAMAP-Rule" id="MF_00367"/>
    </source>
</evidence>
<dbReference type="NCBIfam" id="TIGR00436">
    <property type="entry name" value="era"/>
    <property type="match status" value="1"/>
</dbReference>
<dbReference type="NCBIfam" id="TIGR00231">
    <property type="entry name" value="small_GTP"/>
    <property type="match status" value="1"/>
</dbReference>
<dbReference type="HAMAP" id="MF_00367">
    <property type="entry name" value="GTPase_Era"/>
    <property type="match status" value="1"/>
</dbReference>
<reference evidence="11 14" key="2">
    <citation type="submission" date="2020-08" db="EMBL/GenBank/DDBJ databases">
        <title>Genomic Encyclopedia of Type Strains, Phase IV (KMG-IV): sequencing the most valuable type-strain genomes for metagenomic binning, comparative biology and taxonomic classification.</title>
        <authorList>
            <person name="Goeker M."/>
        </authorList>
    </citation>
    <scope>NUCLEOTIDE SEQUENCE [LARGE SCALE GENOMIC DNA]</scope>
    <source>
        <strain evidence="11 14">DSM 17245</strain>
    </source>
</reference>
<dbReference type="Gene3D" id="3.40.50.300">
    <property type="entry name" value="P-loop containing nucleotide triphosphate hydrolases"/>
    <property type="match status" value="1"/>
</dbReference>
<evidence type="ECO:0000256" key="8">
    <source>
        <dbReference type="RuleBase" id="RU003761"/>
    </source>
</evidence>
<dbReference type="GO" id="GO:0070181">
    <property type="term" value="F:small ribosomal subunit rRNA binding"/>
    <property type="evidence" value="ECO:0007669"/>
    <property type="project" value="UniProtKB-UniRule"/>
</dbReference>
<dbReference type="Pfam" id="PF01926">
    <property type="entry name" value="MMR_HSR1"/>
    <property type="match status" value="1"/>
</dbReference>
<protein>
    <recommendedName>
        <fullName evidence="2 6">GTPase Era</fullName>
    </recommendedName>
</protein>
<feature type="region of interest" description="G5" evidence="7">
    <location>
        <begin position="172"/>
        <end position="174"/>
    </location>
</feature>
<feature type="domain" description="KH type-2" evidence="9">
    <location>
        <begin position="224"/>
        <end position="301"/>
    </location>
</feature>
<dbReference type="PANTHER" id="PTHR42698">
    <property type="entry name" value="GTPASE ERA"/>
    <property type="match status" value="1"/>
</dbReference>
<dbReference type="Proteomes" id="UP000780721">
    <property type="component" value="Unassembled WGS sequence"/>
</dbReference>
<evidence type="ECO:0000256" key="1">
    <source>
        <dbReference type="ARBA" id="ARBA00007921"/>
    </source>
</evidence>
<sequence length="319" mass="35925">MGSVIDDFFAKERGEEVKVEEGPVKSGFVSIVGLPNAGKSTLLNALIGQKVAITSKKPQTTRNQIMAVYDEERGQIVFHDTPGIHKAKNQLSVYMESVAEKALGNGDLVLYIVDATEQKGEKEEQILSLLKHSKRKIILVLNKLDLLGGEDAFLKKKEDYEKELDFAAIVGISAYKSQGLEELKDILFDLLPYGPRYYDEETITDQPVREIAAELIREQALYKLDKEIPHGIAVLMDSMRERKNGIWDVKATIVCEKESHKGIIIGKGGAMLKNIGTGARIQMESLLEAKVNLQLFVKVRKDWRENPAYLREYGYREQK</sequence>
<evidence type="ECO:0000256" key="3">
    <source>
        <dbReference type="ARBA" id="ARBA00022741"/>
    </source>
</evidence>
<organism evidence="11 14">
    <name type="scientific">Oribacterium sinus</name>
    <dbReference type="NCBI Taxonomy" id="237576"/>
    <lineage>
        <taxon>Bacteria</taxon>
        <taxon>Bacillati</taxon>
        <taxon>Bacillota</taxon>
        <taxon>Clostridia</taxon>
        <taxon>Lachnospirales</taxon>
        <taxon>Lachnospiraceae</taxon>
        <taxon>Oribacterium</taxon>
    </lineage>
</organism>
<dbReference type="EMBL" id="JABZRB010000008">
    <property type="protein sequence ID" value="MBF1304399.1"/>
    <property type="molecule type" value="Genomic_DNA"/>
</dbReference>